<dbReference type="Pfam" id="PF19017">
    <property type="entry name" value="DUF5746"/>
    <property type="match status" value="1"/>
</dbReference>
<keyword evidence="1" id="KW-0812">Transmembrane</keyword>
<sequence length="297" mass="32514">MAYVSPAHSRSRACGDMQAVLCLRLVRSDAPANENPMYEYRPGITVAISPYEYDDPQFIRQRSDKPVGEKEESICPMPQCQPANSSAWKFWAVALSLIIILCFIGIALWVAWARSNSSLVGTDEGPQGPELPPAICYKCNNYAHIMDGRELNSNVDVEHSEGGAAEVGGALGVAADVDDPRQELCQEFVNRTALAETQSPTDDDCSDSLYNGCFKMVTKSYRLTSNVGREQLSVTIVTRNCVEIPRSIPLGCYKTFGGAGMERETCYCKGNYCNAGTTIRDSTLLGMTLLLFPNAFT</sequence>
<name>A0A0R3W3J8_TAEAS</name>
<evidence type="ECO:0000313" key="5">
    <source>
        <dbReference type="WBParaSite" id="TASK_0000449501-mRNA-1"/>
    </source>
</evidence>
<feature type="domain" description="DUF5746" evidence="2">
    <location>
        <begin position="94"/>
        <end position="274"/>
    </location>
</feature>
<evidence type="ECO:0000313" key="4">
    <source>
        <dbReference type="Proteomes" id="UP000282613"/>
    </source>
</evidence>
<dbReference type="WBParaSite" id="TASK_0000449501-mRNA-1">
    <property type="protein sequence ID" value="TASK_0000449501-mRNA-1"/>
    <property type="gene ID" value="TASK_0000449501"/>
</dbReference>
<proteinExistence type="predicted"/>
<dbReference type="Proteomes" id="UP000282613">
    <property type="component" value="Unassembled WGS sequence"/>
</dbReference>
<gene>
    <name evidence="3" type="ORF">TASK_LOCUS4496</name>
</gene>
<evidence type="ECO:0000313" key="3">
    <source>
        <dbReference type="EMBL" id="VDK33520.1"/>
    </source>
</evidence>
<dbReference type="InterPro" id="IPR043955">
    <property type="entry name" value="DUF5746"/>
</dbReference>
<keyword evidence="1" id="KW-0472">Membrane</keyword>
<protein>
    <submittedName>
        <fullName evidence="5">DUF5746 domain-containing protein</fullName>
    </submittedName>
</protein>
<keyword evidence="1" id="KW-1133">Transmembrane helix</keyword>
<organism evidence="5">
    <name type="scientific">Taenia asiatica</name>
    <name type="common">Asian tapeworm</name>
    <dbReference type="NCBI Taxonomy" id="60517"/>
    <lineage>
        <taxon>Eukaryota</taxon>
        <taxon>Metazoa</taxon>
        <taxon>Spiralia</taxon>
        <taxon>Lophotrochozoa</taxon>
        <taxon>Platyhelminthes</taxon>
        <taxon>Cestoda</taxon>
        <taxon>Eucestoda</taxon>
        <taxon>Cyclophyllidea</taxon>
        <taxon>Taeniidae</taxon>
        <taxon>Taenia</taxon>
    </lineage>
</organism>
<dbReference type="EMBL" id="UYRS01018351">
    <property type="protein sequence ID" value="VDK33520.1"/>
    <property type="molecule type" value="Genomic_DNA"/>
</dbReference>
<feature type="transmembrane region" description="Helical" evidence="1">
    <location>
        <begin position="90"/>
        <end position="112"/>
    </location>
</feature>
<evidence type="ECO:0000256" key="1">
    <source>
        <dbReference type="SAM" id="Phobius"/>
    </source>
</evidence>
<reference evidence="3 4" key="2">
    <citation type="submission" date="2018-11" db="EMBL/GenBank/DDBJ databases">
        <authorList>
            <consortium name="Pathogen Informatics"/>
        </authorList>
    </citation>
    <scope>NUCLEOTIDE SEQUENCE [LARGE SCALE GENOMIC DNA]</scope>
</reference>
<evidence type="ECO:0000259" key="2">
    <source>
        <dbReference type="Pfam" id="PF19017"/>
    </source>
</evidence>
<reference evidence="5" key="1">
    <citation type="submission" date="2017-02" db="UniProtKB">
        <authorList>
            <consortium name="WormBaseParasite"/>
        </authorList>
    </citation>
    <scope>IDENTIFICATION</scope>
</reference>
<dbReference type="OrthoDB" id="6219733at2759"/>
<dbReference type="AlphaFoldDB" id="A0A0R3W3J8"/>
<accession>A0A0R3W3J8</accession>
<keyword evidence="4" id="KW-1185">Reference proteome</keyword>
<dbReference type="CDD" id="cd00117">
    <property type="entry name" value="TFP"/>
    <property type="match status" value="1"/>
</dbReference>